<evidence type="ECO:0000313" key="3">
    <source>
        <dbReference type="Proteomes" id="UP000306740"/>
    </source>
</evidence>
<dbReference type="RefSeq" id="WP_139107278.1">
    <property type="nucleotide sequence ID" value="NZ_VDFR01000223.1"/>
</dbReference>
<comment type="caution">
    <text evidence="1">The sequence shown here is derived from an EMBL/GenBank/DDBJ whole genome shotgun (WGS) entry which is preliminary data.</text>
</comment>
<dbReference type="Gene3D" id="3.30.530.20">
    <property type="match status" value="1"/>
</dbReference>
<dbReference type="EMBL" id="VDFR01000230">
    <property type="protein sequence ID" value="TNC29403.1"/>
    <property type="molecule type" value="Genomic_DNA"/>
</dbReference>
<name>A0A5C4MCZ2_9ACTN</name>
<reference evidence="1 3" key="1">
    <citation type="submission" date="2019-05" db="EMBL/GenBank/DDBJ databases">
        <title>Mumia sp. nov., isolated from the intestinal contents of plateau pika (Ochotona curzoniae) in the Qinghai-Tibet plateau of China.</title>
        <authorList>
            <person name="Tian Z."/>
        </authorList>
    </citation>
    <scope>NUCLEOTIDE SEQUENCE [LARGE SCALE GENOMIC DNA]</scope>
    <source>
        <strain evidence="3">527</strain>
        <strain evidence="1">Z527</strain>
    </source>
</reference>
<accession>A0A5C4MCZ2</accession>
<sequence length="144" mass="15910">MVAVSRTLTVAKPLDEVFSYLSDFTSTEQWDPGTVETTRLSGDGGLGTRYRNVSKFLGKRVELTYETTRLEPDAVFEVTGRNDSVTTKDEILFASTPAGTEIRYTADFTFHGAVAKVPDAVLRLPLERLADKTVRQMEDTLAGL</sequence>
<organism evidence="1 3">
    <name type="scientific">Mumia zhuanghuii</name>
    <dbReference type="NCBI Taxonomy" id="2585211"/>
    <lineage>
        <taxon>Bacteria</taxon>
        <taxon>Bacillati</taxon>
        <taxon>Actinomycetota</taxon>
        <taxon>Actinomycetes</taxon>
        <taxon>Propionibacteriales</taxon>
        <taxon>Nocardioidaceae</taxon>
        <taxon>Mumia</taxon>
    </lineage>
</organism>
<dbReference type="AlphaFoldDB" id="A0A5C4MCZ2"/>
<dbReference type="Proteomes" id="UP000306740">
    <property type="component" value="Unassembled WGS sequence"/>
</dbReference>
<dbReference type="EMBL" id="VDFR01000223">
    <property type="protein sequence ID" value="TNC30205.1"/>
    <property type="molecule type" value="Genomic_DNA"/>
</dbReference>
<evidence type="ECO:0000313" key="2">
    <source>
        <dbReference type="EMBL" id="TNC30205.1"/>
    </source>
</evidence>
<dbReference type="OrthoDB" id="3371087at2"/>
<dbReference type="Pfam" id="PF10604">
    <property type="entry name" value="Polyketide_cyc2"/>
    <property type="match status" value="1"/>
</dbReference>
<gene>
    <name evidence="2" type="ORF">FHE65_33035</name>
    <name evidence="1" type="ORF">FHE65_33500</name>
</gene>
<dbReference type="SUPFAM" id="SSF55961">
    <property type="entry name" value="Bet v1-like"/>
    <property type="match status" value="1"/>
</dbReference>
<evidence type="ECO:0000313" key="1">
    <source>
        <dbReference type="EMBL" id="TNC29403.1"/>
    </source>
</evidence>
<protein>
    <submittedName>
        <fullName evidence="1">Polyketide cyclase</fullName>
    </submittedName>
</protein>
<dbReference type="InterPro" id="IPR019587">
    <property type="entry name" value="Polyketide_cyclase/dehydratase"/>
</dbReference>
<proteinExistence type="predicted"/>
<dbReference type="InterPro" id="IPR023393">
    <property type="entry name" value="START-like_dom_sf"/>
</dbReference>